<protein>
    <submittedName>
        <fullName evidence="1">Uncharacterized protein</fullName>
    </submittedName>
</protein>
<reference evidence="1" key="1">
    <citation type="submission" date="2020-10" db="EMBL/GenBank/DDBJ databases">
        <authorList>
            <person name="Hahn C.J."/>
            <person name="Laso-Perez R."/>
            <person name="Vulcano F."/>
            <person name="Vaziourakis K.-M."/>
            <person name="Stokke R."/>
            <person name="Steen I.H."/>
            <person name="Teske A."/>
            <person name="Boetius A."/>
            <person name="Liebeke M."/>
            <person name="Amann R."/>
            <person name="Knittel K."/>
        </authorList>
    </citation>
    <scope>NUCLEOTIDE SEQUENCE</scope>
    <source>
        <strain evidence="1">Gfbio:e3339647-f889-4370-9287-4fb5cb688e4c:AG392O15_GoMArc1</strain>
    </source>
</reference>
<accession>A0A811TB93</accession>
<evidence type="ECO:0000313" key="1">
    <source>
        <dbReference type="EMBL" id="CAD6492883.1"/>
    </source>
</evidence>
<sequence length="120" mass="13841">MVEEKKQITFKTETSESHITFLSNRIWGGLRPSGLFELNFLLETMPLPDMITMEINPDGTEKEVSRIQANEIIRENQATAYLTLETLLSLQTWLNDKIGDMKKRGLIQKVDNPMEVKEND</sequence>
<proteinExistence type="predicted"/>
<dbReference type="Proteomes" id="UP000610373">
    <property type="component" value="Unassembled WGS sequence"/>
</dbReference>
<evidence type="ECO:0000313" key="2">
    <source>
        <dbReference type="Proteomes" id="UP000610373"/>
    </source>
</evidence>
<name>A0A811TB93_9EURY</name>
<gene>
    <name evidence="1" type="ORF">CHKLHMKO_00373</name>
</gene>
<organism evidence="1 2">
    <name type="scientific">Candidatus Argoarchaeum ethanivorans</name>
    <dbReference type="NCBI Taxonomy" id="2608793"/>
    <lineage>
        <taxon>Archaea</taxon>
        <taxon>Methanobacteriati</taxon>
        <taxon>Methanobacteriota</taxon>
        <taxon>Stenosarchaea group</taxon>
        <taxon>Methanomicrobia</taxon>
        <taxon>Methanosarcinales</taxon>
        <taxon>Methanosarcinales incertae sedis</taxon>
        <taxon>GOM Arc I cluster</taxon>
        <taxon>Candidatus Argoarchaeum</taxon>
    </lineage>
</organism>
<dbReference type="EMBL" id="CAJHIO010000021">
    <property type="protein sequence ID" value="CAD6492883.1"/>
    <property type="molecule type" value="Genomic_DNA"/>
</dbReference>
<comment type="caution">
    <text evidence="1">The sequence shown here is derived from an EMBL/GenBank/DDBJ whole genome shotgun (WGS) entry which is preliminary data.</text>
</comment>
<dbReference type="AlphaFoldDB" id="A0A811TB93"/>